<dbReference type="EMBL" id="QOIL01000004">
    <property type="protein sequence ID" value="RCG31682.1"/>
    <property type="molecule type" value="Genomic_DNA"/>
</dbReference>
<feature type="domain" description="Trypsin-co-occurring" evidence="1">
    <location>
        <begin position="7"/>
        <end position="82"/>
    </location>
</feature>
<evidence type="ECO:0000313" key="2">
    <source>
        <dbReference type="EMBL" id="RCG31682.1"/>
    </source>
</evidence>
<organism evidence="2 3">
    <name type="scientific">Sphaerisporangium album</name>
    <dbReference type="NCBI Taxonomy" id="509200"/>
    <lineage>
        <taxon>Bacteria</taxon>
        <taxon>Bacillati</taxon>
        <taxon>Actinomycetota</taxon>
        <taxon>Actinomycetes</taxon>
        <taxon>Streptosporangiales</taxon>
        <taxon>Streptosporangiaceae</taxon>
        <taxon>Sphaerisporangium</taxon>
    </lineage>
</organism>
<name>A0A367FPD2_9ACTN</name>
<dbReference type="InterPro" id="IPR045608">
    <property type="entry name" value="Trypco2"/>
</dbReference>
<accession>A0A367FPD2</accession>
<reference evidence="2 3" key="1">
    <citation type="submission" date="2018-06" db="EMBL/GenBank/DDBJ databases">
        <title>Sphaerisporangium craniellae sp. nov., isolated from a marine sponge in the South China Sea.</title>
        <authorList>
            <person name="Li L."/>
        </authorList>
    </citation>
    <scope>NUCLEOTIDE SEQUENCE [LARGE SCALE GENOMIC DNA]</scope>
    <source>
        <strain evidence="2 3">CCTCC AA 208026</strain>
    </source>
</reference>
<evidence type="ECO:0000313" key="3">
    <source>
        <dbReference type="Proteomes" id="UP000253094"/>
    </source>
</evidence>
<dbReference type="AlphaFoldDB" id="A0A367FPD2"/>
<comment type="caution">
    <text evidence="2">The sequence shown here is derived from an EMBL/GenBank/DDBJ whole genome shotgun (WGS) entry which is preliminary data.</text>
</comment>
<keyword evidence="3" id="KW-1185">Reference proteome</keyword>
<dbReference type="Proteomes" id="UP000253094">
    <property type="component" value="Unassembled WGS sequence"/>
</dbReference>
<proteinExistence type="predicted"/>
<sequence>MAHEPLSLADAMDVVRAEIGKARIRAEVLGEEIRFDVGTVEVDFEVQFKRTGKNDDELVLSVVERDGSDGGDTHTIRFPLTPVFEPSP</sequence>
<evidence type="ECO:0000259" key="1">
    <source>
        <dbReference type="Pfam" id="PF19631"/>
    </source>
</evidence>
<dbReference type="RefSeq" id="WP_114028252.1">
    <property type="nucleotide sequence ID" value="NZ_QOIL01000004.1"/>
</dbReference>
<protein>
    <recommendedName>
        <fullName evidence="1">Trypsin-co-occurring domain-containing protein</fullName>
    </recommendedName>
</protein>
<dbReference type="Pfam" id="PF19631">
    <property type="entry name" value="Trypco2"/>
    <property type="match status" value="1"/>
</dbReference>
<gene>
    <name evidence="2" type="ORF">DQ384_09035</name>
</gene>
<dbReference type="OrthoDB" id="3696289at2"/>